<dbReference type="GO" id="GO:0022857">
    <property type="term" value="F:transmembrane transporter activity"/>
    <property type="evidence" value="ECO:0007669"/>
    <property type="project" value="InterPro"/>
</dbReference>
<keyword evidence="4 7" id="KW-0472">Membrane</keyword>
<comment type="caution">
    <text evidence="8">The sequence shown here is derived from an EMBL/GenBank/DDBJ whole genome shotgun (WGS) entry which is preliminary data.</text>
</comment>
<evidence type="ECO:0000256" key="5">
    <source>
        <dbReference type="ARBA" id="ARBA00023180"/>
    </source>
</evidence>
<dbReference type="OrthoDB" id="3936150at2759"/>
<dbReference type="Gene3D" id="1.20.1720.10">
    <property type="entry name" value="Multidrug resistance protein D"/>
    <property type="match status" value="1"/>
</dbReference>
<reference evidence="8" key="1">
    <citation type="journal article" date="2020" name="BMC Genomics">
        <title>Correction to: Identification and distribution of gene clusters required for synthesis of sphingolipid metabolism inhibitors in diverse species of the filamentous fungus Fusarium.</title>
        <authorList>
            <person name="Kim H.S."/>
            <person name="Lohmar J.M."/>
            <person name="Busman M."/>
            <person name="Brown D.W."/>
            <person name="Naumann T.A."/>
            <person name="Divon H.H."/>
            <person name="Lysoe E."/>
            <person name="Uhlig S."/>
            <person name="Proctor R.H."/>
        </authorList>
    </citation>
    <scope>NUCLEOTIDE SEQUENCE</scope>
    <source>
        <strain evidence="8">NRRL 20472</strain>
    </source>
</reference>
<reference evidence="8" key="2">
    <citation type="submission" date="2020-05" db="EMBL/GenBank/DDBJ databases">
        <authorList>
            <person name="Kim H.-S."/>
            <person name="Proctor R.H."/>
            <person name="Brown D.W."/>
        </authorList>
    </citation>
    <scope>NUCLEOTIDE SEQUENCE</scope>
    <source>
        <strain evidence="8">NRRL 20472</strain>
    </source>
</reference>
<feature type="transmembrane region" description="Helical" evidence="7">
    <location>
        <begin position="478"/>
        <end position="500"/>
    </location>
</feature>
<evidence type="ECO:0000313" key="9">
    <source>
        <dbReference type="Proteomes" id="UP000622797"/>
    </source>
</evidence>
<feature type="transmembrane region" description="Helical" evidence="7">
    <location>
        <begin position="321"/>
        <end position="347"/>
    </location>
</feature>
<evidence type="ECO:0000256" key="6">
    <source>
        <dbReference type="SAM" id="MobiDB-lite"/>
    </source>
</evidence>
<dbReference type="Pfam" id="PF07690">
    <property type="entry name" value="MFS_1"/>
    <property type="match status" value="1"/>
</dbReference>
<feature type="transmembrane region" description="Helical" evidence="7">
    <location>
        <begin position="506"/>
        <end position="526"/>
    </location>
</feature>
<feature type="transmembrane region" description="Helical" evidence="7">
    <location>
        <begin position="253"/>
        <end position="275"/>
    </location>
</feature>
<evidence type="ECO:0000256" key="7">
    <source>
        <dbReference type="SAM" id="Phobius"/>
    </source>
</evidence>
<feature type="compositionally biased region" description="Polar residues" evidence="6">
    <location>
        <begin position="33"/>
        <end position="45"/>
    </location>
</feature>
<dbReference type="InterPro" id="IPR011701">
    <property type="entry name" value="MFS"/>
</dbReference>
<dbReference type="SUPFAM" id="SSF103473">
    <property type="entry name" value="MFS general substrate transporter"/>
    <property type="match status" value="1"/>
</dbReference>
<keyword evidence="5" id="KW-0325">Glycoprotein</keyword>
<dbReference type="EMBL" id="JABEXW010000758">
    <property type="protein sequence ID" value="KAF4956243.1"/>
    <property type="molecule type" value="Genomic_DNA"/>
</dbReference>
<dbReference type="PANTHER" id="PTHR23502:SF47">
    <property type="entry name" value="MAJOR FACILITATOR SUPERFAMILY (MFS) PROFILE DOMAIN-CONTAINING PROTEIN-RELATED"/>
    <property type="match status" value="1"/>
</dbReference>
<protein>
    <recommendedName>
        <fullName evidence="10">Major facilitator superfamily (MFS) profile domain-containing protein</fullName>
    </recommendedName>
</protein>
<name>A0A8H4TE58_9HYPO</name>
<dbReference type="PANTHER" id="PTHR23502">
    <property type="entry name" value="MAJOR FACILITATOR SUPERFAMILY"/>
    <property type="match status" value="1"/>
</dbReference>
<feature type="transmembrane region" description="Helical" evidence="7">
    <location>
        <begin position="445"/>
        <end position="466"/>
    </location>
</feature>
<evidence type="ECO:0000256" key="1">
    <source>
        <dbReference type="ARBA" id="ARBA00004141"/>
    </source>
</evidence>
<organism evidence="8 9">
    <name type="scientific">Fusarium sarcochroum</name>
    <dbReference type="NCBI Taxonomy" id="1208366"/>
    <lineage>
        <taxon>Eukaryota</taxon>
        <taxon>Fungi</taxon>
        <taxon>Dikarya</taxon>
        <taxon>Ascomycota</taxon>
        <taxon>Pezizomycotina</taxon>
        <taxon>Sordariomycetes</taxon>
        <taxon>Hypocreomycetidae</taxon>
        <taxon>Hypocreales</taxon>
        <taxon>Nectriaceae</taxon>
        <taxon>Fusarium</taxon>
        <taxon>Fusarium lateritium species complex</taxon>
    </lineage>
</organism>
<dbReference type="GO" id="GO:0005886">
    <property type="term" value="C:plasma membrane"/>
    <property type="evidence" value="ECO:0007669"/>
    <property type="project" value="TreeGrafter"/>
</dbReference>
<evidence type="ECO:0000256" key="2">
    <source>
        <dbReference type="ARBA" id="ARBA00022692"/>
    </source>
</evidence>
<feature type="region of interest" description="Disordered" evidence="6">
    <location>
        <begin position="30"/>
        <end position="105"/>
    </location>
</feature>
<comment type="subcellular location">
    <subcellularLocation>
        <location evidence="1">Membrane</location>
        <topology evidence="1">Multi-pass membrane protein</topology>
    </subcellularLocation>
</comment>
<dbReference type="Proteomes" id="UP000622797">
    <property type="component" value="Unassembled WGS sequence"/>
</dbReference>
<evidence type="ECO:0000256" key="4">
    <source>
        <dbReference type="ARBA" id="ARBA00023136"/>
    </source>
</evidence>
<proteinExistence type="predicted"/>
<evidence type="ECO:0000313" key="8">
    <source>
        <dbReference type="EMBL" id="KAF4956243.1"/>
    </source>
</evidence>
<gene>
    <name evidence="8" type="ORF">FSARC_11642</name>
</gene>
<feature type="transmembrane region" description="Helical" evidence="7">
    <location>
        <begin position="413"/>
        <end position="433"/>
    </location>
</feature>
<feature type="transmembrane region" description="Helical" evidence="7">
    <location>
        <begin position="287"/>
        <end position="309"/>
    </location>
</feature>
<sequence>MESFLQFRHLGRAAEANVRRGHERLEQIVAEQPKNTRSLNRTAFETRNPAPLTNEPETCHPPSEKLGGGTSTTDPAISTLSNIKTDRDLEAASPAKPSDMTTATSSNDIGLASSIAGVHIRGVSPSAATDSDNAESIFIVSWEDADDPLNPKNWSVAKWVLVTLQVGLISTAVGGASGIDATALPQAAKDFGVSEVAESLATGLYLIGIGVGSLCAGPFSETFGRNPVYIGSMLIFSIWIMGAALSPNLGAQLAFRFLAGCCGSTPIFCCGGSVADLWNSLEKTWSFPVYTTFGFGGSILGAIIGTIFLHRLRVSMTRPFLMMTEPIILAMTLYITVLYIILFTFLVGWPYVFEKTYEINQGLCNTIFVAMFIGMQFIYLLVPFIYRKTAHAIKVVESPELSKRLKFSPELRLWYAMLGTSMAIPASLFWMGWTSSPDISIWSPIIASSLFGFGTTGVFIYTYLYIIDSYEAYSASALTFASLVRYIATGGMTIVSIPFYENMGTNYTLTIMACLSLVLVPIPYILHKYGHRLREKSKYAVNWD</sequence>
<keyword evidence="3 7" id="KW-1133">Transmembrane helix</keyword>
<keyword evidence="2 7" id="KW-0812">Transmembrane</keyword>
<dbReference type="AlphaFoldDB" id="A0A8H4TE58"/>
<accession>A0A8H4TE58</accession>
<dbReference type="InterPro" id="IPR036259">
    <property type="entry name" value="MFS_trans_sf"/>
</dbReference>
<feature type="transmembrane region" description="Helical" evidence="7">
    <location>
        <begin position="228"/>
        <end position="246"/>
    </location>
</feature>
<keyword evidence="9" id="KW-1185">Reference proteome</keyword>
<evidence type="ECO:0000256" key="3">
    <source>
        <dbReference type="ARBA" id="ARBA00022989"/>
    </source>
</evidence>
<feature type="transmembrane region" description="Helical" evidence="7">
    <location>
        <begin position="367"/>
        <end position="386"/>
    </location>
</feature>
<feature type="compositionally biased region" description="Polar residues" evidence="6">
    <location>
        <begin position="71"/>
        <end position="83"/>
    </location>
</feature>
<evidence type="ECO:0008006" key="10">
    <source>
        <dbReference type="Google" id="ProtNLM"/>
    </source>
</evidence>